<keyword evidence="1" id="KW-0732">Signal</keyword>
<protein>
    <submittedName>
        <fullName evidence="2">RCG59614</fullName>
    </submittedName>
</protein>
<dbReference type="Proteomes" id="UP000234681">
    <property type="component" value="Chromosome 7"/>
</dbReference>
<feature type="chain" id="PRO_5039943459" evidence="1">
    <location>
        <begin position="22"/>
        <end position="58"/>
    </location>
</feature>
<accession>A6HR65</accession>
<reference evidence="2 3" key="1">
    <citation type="submission" date="2005-09" db="EMBL/GenBank/DDBJ databases">
        <authorList>
            <person name="Mural R.J."/>
            <person name="Li P.W."/>
            <person name="Adams M.D."/>
            <person name="Amanatides P.G."/>
            <person name="Baden-Tillson H."/>
            <person name="Barnstead M."/>
            <person name="Chin S.H."/>
            <person name="Dew I."/>
            <person name="Evans C.A."/>
            <person name="Ferriera S."/>
            <person name="Flanigan M."/>
            <person name="Fosler C."/>
            <person name="Glodek A."/>
            <person name="Gu Z."/>
            <person name="Holt R.A."/>
            <person name="Jennings D."/>
            <person name="Kraft C.L."/>
            <person name="Lu F."/>
            <person name="Nguyen T."/>
            <person name="Nusskern D.R."/>
            <person name="Pfannkoch C.M."/>
            <person name="Sitter C."/>
            <person name="Sutton G.G."/>
            <person name="Venter J.C."/>
            <person name="Wang Z."/>
            <person name="Woodage T."/>
            <person name="Zheng X.H."/>
            <person name="Zhong F."/>
        </authorList>
    </citation>
    <scope>NUCLEOTIDE SEQUENCE [LARGE SCALE GENOMIC DNA]</scope>
    <source>
        <strain>BN</strain>
        <strain evidence="3">Sprague-Dawley</strain>
    </source>
</reference>
<evidence type="ECO:0000256" key="1">
    <source>
        <dbReference type="SAM" id="SignalP"/>
    </source>
</evidence>
<organism evidence="2 3">
    <name type="scientific">Rattus norvegicus</name>
    <name type="common">Rat</name>
    <dbReference type="NCBI Taxonomy" id="10116"/>
    <lineage>
        <taxon>Eukaryota</taxon>
        <taxon>Metazoa</taxon>
        <taxon>Chordata</taxon>
        <taxon>Craniata</taxon>
        <taxon>Vertebrata</taxon>
        <taxon>Euteleostomi</taxon>
        <taxon>Mammalia</taxon>
        <taxon>Eutheria</taxon>
        <taxon>Euarchontoglires</taxon>
        <taxon>Glires</taxon>
        <taxon>Rodentia</taxon>
        <taxon>Myomorpha</taxon>
        <taxon>Muroidea</taxon>
        <taxon>Muridae</taxon>
        <taxon>Murinae</taxon>
        <taxon>Rattus</taxon>
    </lineage>
</organism>
<gene>
    <name evidence="2" type="ORF">rCG_59614</name>
</gene>
<proteinExistence type="predicted"/>
<sequence length="58" mass="6339">MVSVLGHLALLLLGLWQGSMSWLRSVLEIATPLMGAREQTDKGKGYTFPLSLWALPSP</sequence>
<dbReference type="EMBL" id="CH473950">
    <property type="protein sequence ID" value="EDM16357.1"/>
    <property type="molecule type" value="Genomic_DNA"/>
</dbReference>
<evidence type="ECO:0000313" key="3">
    <source>
        <dbReference type="Proteomes" id="UP000234681"/>
    </source>
</evidence>
<evidence type="ECO:0000313" key="2">
    <source>
        <dbReference type="EMBL" id="EDM16357.1"/>
    </source>
</evidence>
<dbReference type="AlphaFoldDB" id="A6HR65"/>
<feature type="signal peptide" evidence="1">
    <location>
        <begin position="1"/>
        <end position="21"/>
    </location>
</feature>
<feature type="non-terminal residue" evidence="2">
    <location>
        <position position="58"/>
    </location>
</feature>
<name>A6HR65_RAT</name>